<feature type="transmembrane region" description="Helical" evidence="1">
    <location>
        <begin position="148"/>
        <end position="173"/>
    </location>
</feature>
<evidence type="ECO:0000313" key="2">
    <source>
        <dbReference type="EMBL" id="SDD02310.1"/>
    </source>
</evidence>
<accession>A0A1G6RCF9</accession>
<dbReference type="AlphaFoldDB" id="A0A1G6RCF9"/>
<organism evidence="2 3">
    <name type="scientific">Actinokineospora iranica</name>
    <dbReference type="NCBI Taxonomy" id="1271860"/>
    <lineage>
        <taxon>Bacteria</taxon>
        <taxon>Bacillati</taxon>
        <taxon>Actinomycetota</taxon>
        <taxon>Actinomycetes</taxon>
        <taxon>Pseudonocardiales</taxon>
        <taxon>Pseudonocardiaceae</taxon>
        <taxon>Actinokineospora</taxon>
    </lineage>
</organism>
<dbReference type="RefSeq" id="WP_091450719.1">
    <property type="nucleotide sequence ID" value="NZ_FMZZ01000006.1"/>
</dbReference>
<reference evidence="3" key="1">
    <citation type="submission" date="2016-10" db="EMBL/GenBank/DDBJ databases">
        <authorList>
            <person name="Varghese N."/>
            <person name="Submissions S."/>
        </authorList>
    </citation>
    <scope>NUCLEOTIDE SEQUENCE [LARGE SCALE GENOMIC DNA]</scope>
    <source>
        <strain evidence="3">IBRC-M 10403</strain>
    </source>
</reference>
<feature type="transmembrane region" description="Helical" evidence="1">
    <location>
        <begin position="39"/>
        <end position="60"/>
    </location>
</feature>
<feature type="transmembrane region" description="Helical" evidence="1">
    <location>
        <begin position="80"/>
        <end position="102"/>
    </location>
</feature>
<protein>
    <submittedName>
        <fullName evidence="2">Uncharacterized protein</fullName>
    </submittedName>
</protein>
<keyword evidence="1" id="KW-0472">Membrane</keyword>
<gene>
    <name evidence="2" type="ORF">SAMN05216174_106276</name>
</gene>
<evidence type="ECO:0000313" key="3">
    <source>
        <dbReference type="Proteomes" id="UP000199501"/>
    </source>
</evidence>
<proteinExistence type="predicted"/>
<dbReference type="EMBL" id="FMZZ01000006">
    <property type="protein sequence ID" value="SDD02310.1"/>
    <property type="molecule type" value="Genomic_DNA"/>
</dbReference>
<dbReference type="STRING" id="1271860.SAMN05216174_106276"/>
<keyword evidence="1" id="KW-1133">Transmembrane helix</keyword>
<sequence>MGYPQQPYPQQPYPYGGYPQGGYPPGGYPQPPARPANPATAILALLFALLMAACFTWASINFLVSFSRGPGLGFVSGGGLVIVVSRFVVAGMALLGGALMLARLKAGGVLVLIAAFLGILSVLLEPVVSELFSVFGFGRYFELLFSFVATYTTLLVFGLVTAVSTLVFAVLPATFKWLAPQRRGYPGY</sequence>
<name>A0A1G6RCF9_9PSEU</name>
<keyword evidence="3" id="KW-1185">Reference proteome</keyword>
<evidence type="ECO:0000256" key="1">
    <source>
        <dbReference type="SAM" id="Phobius"/>
    </source>
</evidence>
<feature type="transmembrane region" description="Helical" evidence="1">
    <location>
        <begin position="109"/>
        <end position="128"/>
    </location>
</feature>
<dbReference type="Proteomes" id="UP000199501">
    <property type="component" value="Unassembled WGS sequence"/>
</dbReference>
<keyword evidence="1" id="KW-0812">Transmembrane</keyword>